<reference evidence="2 3" key="1">
    <citation type="submission" date="2020-08" db="EMBL/GenBank/DDBJ databases">
        <title>Genomic Encyclopedia of Type Strains, Phase IV (KMG-IV): sequencing the most valuable type-strain genomes for metagenomic binning, comparative biology and taxonomic classification.</title>
        <authorList>
            <person name="Goeker M."/>
        </authorList>
    </citation>
    <scope>NUCLEOTIDE SEQUENCE [LARGE SCALE GENOMIC DNA]</scope>
    <source>
        <strain evidence="2 3">DSM 29007</strain>
    </source>
</reference>
<sequence>MKTRLIRSHGLGTAVLRFATLCVLALAPVPAHAQEVLTNEHIVELTRASVDPAVIVSTIESSRSSFNVGVREIVALSDARVNREVIAAMHAAVSRSGQPRSGMGAGATASVPLPSEFGMFVVRGGEPSRLPLVAMTLDNTWTDGRGQPMPRIQVPNGRAIQAMEVEDDNPTLVLFRETSRPTRVRMFHLTDGVLNGALLRTEIPLQAGPAGTDPRMLKLTPGIALTHGSYLIVLDEDFTRAYGFGRVQGRRNVPSLEPSRALALVQATAGLRTTLSPDSVRSLVLDVLAREHIPVERDFDAAGLLLSLRGIRGGGWLSDPVAVQFAIRVQPSGSGSEIRVAADAYMSGSPSGWLTGADLAEAPLVSAPDQSRRHAQGIKKDIERAIQRATQRTR</sequence>
<dbReference type="Proteomes" id="UP000582837">
    <property type="component" value="Unassembled WGS sequence"/>
</dbReference>
<keyword evidence="3" id="KW-1185">Reference proteome</keyword>
<organism evidence="2 3">
    <name type="scientific">Longimicrobium terrae</name>
    <dbReference type="NCBI Taxonomy" id="1639882"/>
    <lineage>
        <taxon>Bacteria</taxon>
        <taxon>Pseudomonadati</taxon>
        <taxon>Gemmatimonadota</taxon>
        <taxon>Longimicrobiia</taxon>
        <taxon>Longimicrobiales</taxon>
        <taxon>Longimicrobiaceae</taxon>
        <taxon>Longimicrobium</taxon>
    </lineage>
</organism>
<gene>
    <name evidence="2" type="ORF">HNQ61_002939</name>
</gene>
<evidence type="ECO:0000256" key="1">
    <source>
        <dbReference type="SAM" id="SignalP"/>
    </source>
</evidence>
<dbReference type="RefSeq" id="WP_170036904.1">
    <property type="nucleotide sequence ID" value="NZ_JABDTL010000002.1"/>
</dbReference>
<proteinExistence type="predicted"/>
<feature type="chain" id="PRO_5032766667" evidence="1">
    <location>
        <begin position="34"/>
        <end position="394"/>
    </location>
</feature>
<dbReference type="AlphaFoldDB" id="A0A841GZS6"/>
<name>A0A841GZS6_9BACT</name>
<comment type="caution">
    <text evidence="2">The sequence shown here is derived from an EMBL/GenBank/DDBJ whole genome shotgun (WGS) entry which is preliminary data.</text>
</comment>
<evidence type="ECO:0000313" key="2">
    <source>
        <dbReference type="EMBL" id="MBB6071315.1"/>
    </source>
</evidence>
<dbReference type="EMBL" id="JACHIA010000008">
    <property type="protein sequence ID" value="MBB6071315.1"/>
    <property type="molecule type" value="Genomic_DNA"/>
</dbReference>
<keyword evidence="1" id="KW-0732">Signal</keyword>
<protein>
    <submittedName>
        <fullName evidence="2">Uncharacterized protein</fullName>
    </submittedName>
</protein>
<feature type="signal peptide" evidence="1">
    <location>
        <begin position="1"/>
        <end position="33"/>
    </location>
</feature>
<evidence type="ECO:0000313" key="3">
    <source>
        <dbReference type="Proteomes" id="UP000582837"/>
    </source>
</evidence>
<accession>A0A841GZS6</accession>